<dbReference type="Proteomes" id="UP001596392">
    <property type="component" value="Unassembled WGS sequence"/>
</dbReference>
<dbReference type="EMBL" id="JBHTAC010000012">
    <property type="protein sequence ID" value="MFC7243684.1"/>
    <property type="molecule type" value="Genomic_DNA"/>
</dbReference>
<feature type="transmembrane region" description="Helical" evidence="1">
    <location>
        <begin position="6"/>
        <end position="25"/>
    </location>
</feature>
<dbReference type="RefSeq" id="WP_376806819.1">
    <property type="nucleotide sequence ID" value="NZ_JBHTAC010000012.1"/>
</dbReference>
<gene>
    <name evidence="2" type="ORF">ACFQO7_14490</name>
</gene>
<keyword evidence="3" id="KW-1185">Reference proteome</keyword>
<sequence>MTPELTATLILTAVTVVYVLLCWALPFGRCRWCSGTGTAKTLIMRRLRSCRMCGGSRKRLRIGRRIYNAVHNANIDAARAARAKNGNAS</sequence>
<evidence type="ECO:0000313" key="3">
    <source>
        <dbReference type="Proteomes" id="UP001596392"/>
    </source>
</evidence>
<keyword evidence="1" id="KW-0472">Membrane</keyword>
<evidence type="ECO:0000313" key="2">
    <source>
        <dbReference type="EMBL" id="MFC7243684.1"/>
    </source>
</evidence>
<comment type="caution">
    <text evidence="2">The sequence shown here is derived from an EMBL/GenBank/DDBJ whole genome shotgun (WGS) entry which is preliminary data.</text>
</comment>
<evidence type="ECO:0008006" key="4">
    <source>
        <dbReference type="Google" id="ProtNLM"/>
    </source>
</evidence>
<reference evidence="3" key="1">
    <citation type="journal article" date="2019" name="Int. J. Syst. Evol. Microbiol.">
        <title>The Global Catalogue of Microorganisms (GCM) 10K type strain sequencing project: providing services to taxonomists for standard genome sequencing and annotation.</title>
        <authorList>
            <consortium name="The Broad Institute Genomics Platform"/>
            <consortium name="The Broad Institute Genome Sequencing Center for Infectious Disease"/>
            <person name="Wu L."/>
            <person name="Ma J."/>
        </authorList>
    </citation>
    <scope>NUCLEOTIDE SEQUENCE [LARGE SCALE GENOMIC DNA]</scope>
    <source>
        <strain evidence="3">CGMCC 1.9106</strain>
    </source>
</reference>
<name>A0ABW2GXE0_9ACTN</name>
<evidence type="ECO:0000256" key="1">
    <source>
        <dbReference type="SAM" id="Phobius"/>
    </source>
</evidence>
<protein>
    <recommendedName>
        <fullName evidence="4">LSD1 subclass zinc finger protein</fullName>
    </recommendedName>
</protein>
<keyword evidence="1" id="KW-1133">Transmembrane helix</keyword>
<accession>A0ABW2GXE0</accession>
<proteinExistence type="predicted"/>
<organism evidence="2 3">
    <name type="scientific">Catellatospora aurea</name>
    <dbReference type="NCBI Taxonomy" id="1337874"/>
    <lineage>
        <taxon>Bacteria</taxon>
        <taxon>Bacillati</taxon>
        <taxon>Actinomycetota</taxon>
        <taxon>Actinomycetes</taxon>
        <taxon>Micromonosporales</taxon>
        <taxon>Micromonosporaceae</taxon>
        <taxon>Catellatospora</taxon>
    </lineage>
</organism>
<keyword evidence="1" id="KW-0812">Transmembrane</keyword>